<evidence type="ECO:0000313" key="3">
    <source>
        <dbReference type="Proteomes" id="UP000034855"/>
    </source>
</evidence>
<feature type="domain" description="Aspartate/glutamate/uridylate kinase" evidence="1">
    <location>
        <begin position="7"/>
        <end position="198"/>
    </location>
</feature>
<dbReference type="InterPro" id="IPR001048">
    <property type="entry name" value="Asp/Glu/Uridylate_kinase"/>
</dbReference>
<dbReference type="STRING" id="1619037.UT67_C0001G0025"/>
<dbReference type="Pfam" id="PF00696">
    <property type="entry name" value="AA_kinase"/>
    <property type="match status" value="1"/>
</dbReference>
<dbReference type="InterPro" id="IPR011818">
    <property type="entry name" value="Uridylate_kinase_arch/spir"/>
</dbReference>
<organism evidence="2 3">
    <name type="scientific">Candidatus Magasanikbacteria bacterium GW2011_GWA2_40_10</name>
    <dbReference type="NCBI Taxonomy" id="1619037"/>
    <lineage>
        <taxon>Bacteria</taxon>
        <taxon>Candidatus Magasanikiibacteriota</taxon>
    </lineage>
</organism>
<dbReference type="Proteomes" id="UP000034855">
    <property type="component" value="Unassembled WGS sequence"/>
</dbReference>
<dbReference type="EMBL" id="LBXR01000001">
    <property type="protein sequence ID" value="KKR35520.1"/>
    <property type="molecule type" value="Genomic_DNA"/>
</dbReference>
<accession>A0A0G0SL84</accession>
<dbReference type="InterPro" id="IPR036393">
    <property type="entry name" value="AceGlu_kinase-like_sf"/>
</dbReference>
<gene>
    <name evidence="2" type="ORF">UT67_C0001G0025</name>
</gene>
<name>A0A0G0SL84_9BACT</name>
<dbReference type="GO" id="GO:0033862">
    <property type="term" value="F:UMP kinase activity"/>
    <property type="evidence" value="ECO:0007669"/>
    <property type="project" value="InterPro"/>
</dbReference>
<comment type="caution">
    <text evidence="2">The sequence shown here is derived from an EMBL/GenBank/DDBJ whole genome shotgun (WGS) entry which is preliminary data.</text>
</comment>
<dbReference type="AlphaFoldDB" id="A0A0G0SL84"/>
<proteinExistence type="predicted"/>
<dbReference type="GO" id="GO:0006221">
    <property type="term" value="P:pyrimidine nucleotide biosynthetic process"/>
    <property type="evidence" value="ECO:0007669"/>
    <property type="project" value="InterPro"/>
</dbReference>
<dbReference type="NCBIfam" id="TIGR02076">
    <property type="entry name" value="pyrH_arch"/>
    <property type="match status" value="1"/>
</dbReference>
<protein>
    <recommendedName>
        <fullName evidence="1">Aspartate/glutamate/uridylate kinase domain-containing protein</fullName>
    </recommendedName>
</protein>
<dbReference type="SUPFAM" id="SSF53633">
    <property type="entry name" value="Carbamate kinase-like"/>
    <property type="match status" value="1"/>
</dbReference>
<reference evidence="2 3" key="1">
    <citation type="journal article" date="2015" name="Nature">
        <title>rRNA introns, odd ribosomes, and small enigmatic genomes across a large radiation of phyla.</title>
        <authorList>
            <person name="Brown C.T."/>
            <person name="Hug L.A."/>
            <person name="Thomas B.C."/>
            <person name="Sharon I."/>
            <person name="Castelle C.J."/>
            <person name="Singh A."/>
            <person name="Wilkins M.J."/>
            <person name="Williams K.H."/>
            <person name="Banfield J.F."/>
        </authorList>
    </citation>
    <scope>NUCLEOTIDE SEQUENCE [LARGE SCALE GENOMIC DNA]</scope>
</reference>
<dbReference type="Gene3D" id="3.40.1160.10">
    <property type="entry name" value="Acetylglutamate kinase-like"/>
    <property type="match status" value="1"/>
</dbReference>
<evidence type="ECO:0000259" key="1">
    <source>
        <dbReference type="Pfam" id="PF00696"/>
    </source>
</evidence>
<evidence type="ECO:0000313" key="2">
    <source>
        <dbReference type="EMBL" id="KKR35520.1"/>
    </source>
</evidence>
<sequence>MSKNNYRIISLGGSIIIPQEGFNVEFLKKFRELILKRVKLGEKFILVIGGGSTCRKYQKAAKESADVSAVDLDWLGIYATHFNARFVGLLFSGWAEKELIINPTKKIKSKKHILIAGGWKPGCSTDYDAVLLAKTYGAKELINLSNIDYIYESDPRVNHGAKKLETLDWRELRKIVGDKWVPGANLPFDPKATKAGQKLGLTLKFARGTDLVCLENILYGKLYLGSLIK</sequence>